<dbReference type="GeneID" id="54361131"/>
<dbReference type="RefSeq" id="XP_033457637.1">
    <property type="nucleotide sequence ID" value="XM_033603331.1"/>
</dbReference>
<keyword evidence="1" id="KW-0732">Signal</keyword>
<feature type="chain" id="PRO_5026686298" description="Cell wall protein PhiA" evidence="1">
    <location>
        <begin position="18"/>
        <end position="194"/>
    </location>
</feature>
<evidence type="ECO:0000313" key="2">
    <source>
        <dbReference type="Proteomes" id="UP000504637"/>
    </source>
</evidence>
<dbReference type="OrthoDB" id="3633220at2759"/>
<name>A0A6J3LXY3_9PEZI</name>
<dbReference type="Proteomes" id="UP000504637">
    <property type="component" value="Unplaced"/>
</dbReference>
<proteinExistence type="predicted"/>
<accession>A0A6J3LXY3</accession>
<feature type="signal peptide" evidence="1">
    <location>
        <begin position="1"/>
        <end position="17"/>
    </location>
</feature>
<reference evidence="3" key="1">
    <citation type="submission" date="2020-01" db="EMBL/GenBank/DDBJ databases">
        <authorList>
            <consortium name="DOE Joint Genome Institute"/>
            <person name="Haridas S."/>
            <person name="Albert R."/>
            <person name="Binder M."/>
            <person name="Bloem J."/>
            <person name="Labutti K."/>
            <person name="Salamov A."/>
            <person name="Andreopoulos B."/>
            <person name="Baker S.E."/>
            <person name="Barry K."/>
            <person name="Bills G."/>
            <person name="Bluhm B.H."/>
            <person name="Cannon C."/>
            <person name="Castanera R."/>
            <person name="Culley D.E."/>
            <person name="Daum C."/>
            <person name="Ezra D."/>
            <person name="Gonzalez J.B."/>
            <person name="Henrissat B."/>
            <person name="Kuo A."/>
            <person name="Liang C."/>
            <person name="Lipzen A."/>
            <person name="Lutzoni F."/>
            <person name="Magnuson J."/>
            <person name="Mondo S."/>
            <person name="Nolan M."/>
            <person name="Ohm R."/>
            <person name="Pangilinan J."/>
            <person name="Park H.-J."/>
            <person name="Ramirez L."/>
            <person name="Alfaro M."/>
            <person name="Sun H."/>
            <person name="Tritt A."/>
            <person name="Yoshinaga Y."/>
            <person name="Zwiers L.-H."/>
            <person name="Turgeon B.G."/>
            <person name="Goodwin S.B."/>
            <person name="Spatafora J.W."/>
            <person name="Crous P.W."/>
            <person name="Grigoriev I.V."/>
        </authorList>
    </citation>
    <scope>NUCLEOTIDE SEQUENCE</scope>
    <source>
        <strain evidence="3">CBS 342.82</strain>
    </source>
</reference>
<evidence type="ECO:0000256" key="1">
    <source>
        <dbReference type="SAM" id="SignalP"/>
    </source>
</evidence>
<reference evidence="3" key="2">
    <citation type="submission" date="2020-04" db="EMBL/GenBank/DDBJ databases">
        <authorList>
            <consortium name="NCBI Genome Project"/>
        </authorList>
    </citation>
    <scope>NUCLEOTIDE SEQUENCE</scope>
    <source>
        <strain evidence="3">CBS 342.82</strain>
    </source>
</reference>
<protein>
    <recommendedName>
        <fullName evidence="4">Cell wall protein PhiA</fullName>
    </recommendedName>
</protein>
<dbReference type="AlphaFoldDB" id="A0A6J3LXY3"/>
<keyword evidence="2" id="KW-1185">Reference proteome</keyword>
<sequence>MFFNTVLTVALASLTAAGHAPPSYYPPIKQNTFSLAIRVGYGDDAKNLSLAARPAAPASNSLVFVGSGEAPATVGTPIYVNGTSPTASLFAIYTDGQTYGLRAADVGSNYGLVTSVLGTKGDSDPNWYVGNGEVFHKLFAGSNLLMACNATFDGEVKPVLSFGVINSNGSIPYGCQYTRVFQVCNQRGSKATCT</sequence>
<evidence type="ECO:0008006" key="4">
    <source>
        <dbReference type="Google" id="ProtNLM"/>
    </source>
</evidence>
<gene>
    <name evidence="3" type="ORF">K489DRAFT_372379</name>
</gene>
<reference evidence="3" key="3">
    <citation type="submission" date="2025-08" db="UniProtKB">
        <authorList>
            <consortium name="RefSeq"/>
        </authorList>
    </citation>
    <scope>IDENTIFICATION</scope>
    <source>
        <strain evidence="3">CBS 342.82</strain>
    </source>
</reference>
<evidence type="ECO:0000313" key="3">
    <source>
        <dbReference type="RefSeq" id="XP_033457637.1"/>
    </source>
</evidence>
<organism evidence="3">
    <name type="scientific">Dissoconium aciculare CBS 342.82</name>
    <dbReference type="NCBI Taxonomy" id="1314786"/>
    <lineage>
        <taxon>Eukaryota</taxon>
        <taxon>Fungi</taxon>
        <taxon>Dikarya</taxon>
        <taxon>Ascomycota</taxon>
        <taxon>Pezizomycotina</taxon>
        <taxon>Dothideomycetes</taxon>
        <taxon>Dothideomycetidae</taxon>
        <taxon>Mycosphaerellales</taxon>
        <taxon>Dissoconiaceae</taxon>
        <taxon>Dissoconium</taxon>
    </lineage>
</organism>